<evidence type="ECO:0000256" key="1">
    <source>
        <dbReference type="ARBA" id="ARBA00022563"/>
    </source>
</evidence>
<dbReference type="PANTHER" id="PTHR42706:SF1">
    <property type="entry name" value="FORMYLTETRAHYDROFOLATE DEFORMYLASE 2, MITOCHONDRIAL"/>
    <property type="match status" value="1"/>
</dbReference>
<dbReference type="AlphaFoldDB" id="U5NA21"/>
<dbReference type="UniPathway" id="UPA00074">
    <property type="reaction ID" value="UER00170"/>
</dbReference>
<dbReference type="OrthoDB" id="9806170at2"/>
<dbReference type="CDD" id="cd08648">
    <property type="entry name" value="FMT_core_Formyl-FH4-Hydrolase_C"/>
    <property type="match status" value="1"/>
</dbReference>
<dbReference type="KEGG" id="cbx:Cenrod_2319"/>
<dbReference type="GO" id="GO:0006730">
    <property type="term" value="P:one-carbon metabolic process"/>
    <property type="evidence" value="ECO:0007669"/>
    <property type="project" value="UniProtKB-KW"/>
</dbReference>
<comment type="function">
    <text evidence="3">Catalyzes the hydrolysis of 10-formyltetrahydrofolate (formyl-FH4) to formate and tetrahydrofolate (FH4).</text>
</comment>
<dbReference type="Proteomes" id="UP000017184">
    <property type="component" value="Chromosome"/>
</dbReference>
<dbReference type="Gene3D" id="3.30.70.260">
    <property type="match status" value="1"/>
</dbReference>
<dbReference type="SUPFAM" id="SSF53328">
    <property type="entry name" value="Formyltransferase"/>
    <property type="match status" value="1"/>
</dbReference>
<organism evidence="6 7">
    <name type="scientific">Candidatus Symbiobacter mobilis CR</name>
    <dbReference type="NCBI Taxonomy" id="946483"/>
    <lineage>
        <taxon>Bacteria</taxon>
        <taxon>Pseudomonadati</taxon>
        <taxon>Pseudomonadota</taxon>
        <taxon>Betaproteobacteria</taxon>
        <taxon>Burkholderiales</taxon>
        <taxon>Comamonadaceae</taxon>
    </lineage>
</organism>
<dbReference type="InterPro" id="IPR036477">
    <property type="entry name" value="Formyl_transf_N_sf"/>
</dbReference>
<dbReference type="InterPro" id="IPR045865">
    <property type="entry name" value="ACT-like_dom_sf"/>
</dbReference>
<dbReference type="NCBIfam" id="TIGR00655">
    <property type="entry name" value="PurU"/>
    <property type="match status" value="1"/>
</dbReference>
<dbReference type="PIRSF" id="PIRSF036480">
    <property type="entry name" value="FormyFH4_hydr"/>
    <property type="match status" value="1"/>
</dbReference>
<comment type="catalytic activity">
    <reaction evidence="3">
        <text>(6R)-10-formyltetrahydrofolate + H2O = (6S)-5,6,7,8-tetrahydrofolate + formate + H(+)</text>
        <dbReference type="Rhea" id="RHEA:19833"/>
        <dbReference type="ChEBI" id="CHEBI:15377"/>
        <dbReference type="ChEBI" id="CHEBI:15378"/>
        <dbReference type="ChEBI" id="CHEBI:15740"/>
        <dbReference type="ChEBI" id="CHEBI:57453"/>
        <dbReference type="ChEBI" id="CHEBI:195366"/>
        <dbReference type="EC" id="3.5.1.10"/>
    </reaction>
</comment>
<dbReference type="Gene3D" id="3.40.50.170">
    <property type="entry name" value="Formyl transferase, N-terminal domain"/>
    <property type="match status" value="1"/>
</dbReference>
<dbReference type="NCBIfam" id="NF004684">
    <property type="entry name" value="PRK06027.1"/>
    <property type="match status" value="1"/>
</dbReference>
<keyword evidence="7" id="KW-1185">Reference proteome</keyword>
<sequence length="299" mass="33643">MPVRGWVEPNLAALRTVPMLYVLTLSCHDRRGLVHAVSGFLLERGGNIEEAAQYNDPNTGLFFMRVQFSCEGIGFEALQAQLDAFALPFQMQWALHDPAQPTRTVLFVSKEGHCLNDLLFRWKTAQLPIDVRAIVSNHREFEALAASYGVPFHHIPVLAGNKPEAEARQLDVLRAQRAELVVLARYMQILSNDFCQQLCGRAINIHHSFLPSFKGAKPYHQAHDRGVKLIGATAHYVTADLDEGPIIEQDVVRVDHSHTVADLTSLGRDTESHVLARAVRWHCEHRVLRNGHKTVIFRS</sequence>
<dbReference type="CDD" id="cd04875">
    <property type="entry name" value="ACT_F4HF-DF"/>
    <property type="match status" value="1"/>
</dbReference>
<comment type="similarity">
    <text evidence="3">Belongs to the PurU family.</text>
</comment>
<dbReference type="HAMAP" id="MF_01927">
    <property type="entry name" value="PurU"/>
    <property type="match status" value="1"/>
</dbReference>
<dbReference type="InterPro" id="IPR041729">
    <property type="entry name" value="Formyl-FH4-Hydrolase_C"/>
</dbReference>
<dbReference type="EMBL" id="CP004885">
    <property type="protein sequence ID" value="AGX88381.1"/>
    <property type="molecule type" value="Genomic_DNA"/>
</dbReference>
<keyword evidence="3" id="KW-0658">Purine biosynthesis</keyword>
<keyword evidence="2 3" id="KW-0378">Hydrolase</keyword>
<proteinExistence type="inferred from homology"/>
<dbReference type="Pfam" id="PF01842">
    <property type="entry name" value="ACT"/>
    <property type="match status" value="1"/>
</dbReference>
<evidence type="ECO:0000256" key="4">
    <source>
        <dbReference type="NCBIfam" id="TIGR00655"/>
    </source>
</evidence>
<evidence type="ECO:0000313" key="6">
    <source>
        <dbReference type="EMBL" id="AGX88381.1"/>
    </source>
</evidence>
<dbReference type="HOGENOM" id="CLU_038395_3_0_4"/>
<evidence type="ECO:0000313" key="7">
    <source>
        <dbReference type="Proteomes" id="UP000017184"/>
    </source>
</evidence>
<dbReference type="EC" id="3.5.1.10" evidence="3 4"/>
<dbReference type="PANTHER" id="PTHR42706">
    <property type="entry name" value="FORMYLTETRAHYDROFOLATE DEFORMYLASE"/>
    <property type="match status" value="1"/>
</dbReference>
<dbReference type="InterPro" id="IPR044074">
    <property type="entry name" value="PurU_ACT"/>
</dbReference>
<dbReference type="PRINTS" id="PR01575">
    <property type="entry name" value="FFH4HYDRLASE"/>
</dbReference>
<dbReference type="PATRIC" id="fig|946483.4.peg.2337"/>
<dbReference type="InterPro" id="IPR002912">
    <property type="entry name" value="ACT_dom"/>
</dbReference>
<dbReference type="GO" id="GO:0008864">
    <property type="term" value="F:formyltetrahydrofolate deformylase activity"/>
    <property type="evidence" value="ECO:0007669"/>
    <property type="project" value="UniProtKB-UniRule"/>
</dbReference>
<dbReference type="InterPro" id="IPR004810">
    <property type="entry name" value="PurU"/>
</dbReference>
<dbReference type="GO" id="GO:0006189">
    <property type="term" value="P:'de novo' IMP biosynthetic process"/>
    <property type="evidence" value="ECO:0007669"/>
    <property type="project" value="UniProtKB-UniRule"/>
</dbReference>
<comment type="pathway">
    <text evidence="3">Purine metabolism; IMP biosynthesis via de novo pathway; formate from 10-formyl-5,6,7,8-tetrahydrofolate: step 1/1.</text>
</comment>
<gene>
    <name evidence="3 6" type="primary">purU</name>
    <name evidence="6" type="ORF">Cenrod_2319</name>
</gene>
<evidence type="ECO:0000259" key="5">
    <source>
        <dbReference type="PROSITE" id="PS51671"/>
    </source>
</evidence>
<protein>
    <recommendedName>
        <fullName evidence="3 4">Formyltetrahydrofolate deformylase</fullName>
        <ecNumber evidence="3 4">3.5.1.10</ecNumber>
    </recommendedName>
    <alternativeName>
        <fullName evidence="3">Formyl-FH(4) hydrolase</fullName>
    </alternativeName>
</protein>
<dbReference type="SUPFAM" id="SSF55021">
    <property type="entry name" value="ACT-like"/>
    <property type="match status" value="1"/>
</dbReference>
<feature type="domain" description="ACT" evidence="5">
    <location>
        <begin position="22"/>
        <end position="103"/>
    </location>
</feature>
<dbReference type="PROSITE" id="PS51257">
    <property type="entry name" value="PROKAR_LIPOPROTEIN"/>
    <property type="match status" value="1"/>
</dbReference>
<reference evidence="6 7" key="1">
    <citation type="journal article" date="2013" name="Genome Biol.">
        <title>Genomic analysis reveals key aspects of prokaryotic symbiosis in the phototrophic consortium "Chlorochromatium aggregatum".</title>
        <authorList>
            <person name="Liu Z."/>
            <person name="Muller J."/>
            <person name="Li T."/>
            <person name="Alvey R.M."/>
            <person name="Vogl K."/>
            <person name="Frigaard N.U."/>
            <person name="Rockwell N.C."/>
            <person name="Boyd E.S."/>
            <person name="Tomsho L.P."/>
            <person name="Schuster S.C."/>
            <person name="Henke P."/>
            <person name="Rohde M."/>
            <person name="Overmann J."/>
            <person name="Bryant D.A."/>
        </authorList>
    </citation>
    <scope>NUCLEOTIDE SEQUENCE [LARGE SCALE GENOMIC DNA]</scope>
    <source>
        <strain evidence="6">CR</strain>
    </source>
</reference>
<name>U5NA21_9BURK</name>
<feature type="active site" evidence="3">
    <location>
        <position position="242"/>
    </location>
</feature>
<accession>U5NA21</accession>
<evidence type="ECO:0000256" key="2">
    <source>
        <dbReference type="ARBA" id="ARBA00022801"/>
    </source>
</evidence>
<dbReference type="Pfam" id="PF00551">
    <property type="entry name" value="Formyl_trans_N"/>
    <property type="match status" value="1"/>
</dbReference>
<dbReference type="eggNOG" id="COG0788">
    <property type="taxonomic scope" value="Bacteria"/>
</dbReference>
<dbReference type="STRING" id="946483.Cenrod_2319"/>
<evidence type="ECO:0000256" key="3">
    <source>
        <dbReference type="HAMAP-Rule" id="MF_01927"/>
    </source>
</evidence>
<dbReference type="InterPro" id="IPR002376">
    <property type="entry name" value="Formyl_transf_N"/>
</dbReference>
<dbReference type="PROSITE" id="PS51671">
    <property type="entry name" value="ACT"/>
    <property type="match status" value="1"/>
</dbReference>
<keyword evidence="1 3" id="KW-0554">One-carbon metabolism</keyword>